<evidence type="ECO:0000313" key="1">
    <source>
        <dbReference type="EMBL" id="KAF2216741.1"/>
    </source>
</evidence>
<evidence type="ECO:0000313" key="2">
    <source>
        <dbReference type="Proteomes" id="UP000799539"/>
    </source>
</evidence>
<accession>A0A6A6FTM6</accession>
<keyword evidence="2" id="KW-1185">Reference proteome</keyword>
<reference evidence="1" key="1">
    <citation type="journal article" date="2020" name="Stud. Mycol.">
        <title>101 Dothideomycetes genomes: a test case for predicting lifestyles and emergence of pathogens.</title>
        <authorList>
            <person name="Haridas S."/>
            <person name="Albert R."/>
            <person name="Binder M."/>
            <person name="Bloem J."/>
            <person name="Labutti K."/>
            <person name="Salamov A."/>
            <person name="Andreopoulos B."/>
            <person name="Baker S."/>
            <person name="Barry K."/>
            <person name="Bills G."/>
            <person name="Bluhm B."/>
            <person name="Cannon C."/>
            <person name="Castanera R."/>
            <person name="Culley D."/>
            <person name="Daum C."/>
            <person name="Ezra D."/>
            <person name="Gonzalez J."/>
            <person name="Henrissat B."/>
            <person name="Kuo A."/>
            <person name="Liang C."/>
            <person name="Lipzen A."/>
            <person name="Lutzoni F."/>
            <person name="Magnuson J."/>
            <person name="Mondo S."/>
            <person name="Nolan M."/>
            <person name="Ohm R."/>
            <person name="Pangilinan J."/>
            <person name="Park H.-J."/>
            <person name="Ramirez L."/>
            <person name="Alfaro M."/>
            <person name="Sun H."/>
            <person name="Tritt A."/>
            <person name="Yoshinaga Y."/>
            <person name="Zwiers L.-H."/>
            <person name="Turgeon B."/>
            <person name="Goodwin S."/>
            <person name="Spatafora J."/>
            <person name="Crous P."/>
            <person name="Grigoriev I."/>
        </authorList>
    </citation>
    <scope>NUCLEOTIDE SEQUENCE</scope>
    <source>
        <strain evidence="1">SCOH1-5</strain>
    </source>
</reference>
<organism evidence="1 2">
    <name type="scientific">Cercospora zeae-maydis SCOH1-5</name>
    <dbReference type="NCBI Taxonomy" id="717836"/>
    <lineage>
        <taxon>Eukaryota</taxon>
        <taxon>Fungi</taxon>
        <taxon>Dikarya</taxon>
        <taxon>Ascomycota</taxon>
        <taxon>Pezizomycotina</taxon>
        <taxon>Dothideomycetes</taxon>
        <taxon>Dothideomycetidae</taxon>
        <taxon>Mycosphaerellales</taxon>
        <taxon>Mycosphaerellaceae</taxon>
        <taxon>Cercospora</taxon>
    </lineage>
</organism>
<name>A0A6A6FTM6_9PEZI</name>
<dbReference type="AlphaFoldDB" id="A0A6A6FTM6"/>
<dbReference type="OrthoDB" id="3621341at2759"/>
<dbReference type="EMBL" id="ML992663">
    <property type="protein sequence ID" value="KAF2216741.1"/>
    <property type="molecule type" value="Genomic_DNA"/>
</dbReference>
<proteinExistence type="predicted"/>
<sequence>MAYFLSPPLHTGNIEGDDMLFTLRGVATSFNLQRIPGPNIEYDIMKGIIEYSAWIYHGRGVMKMAKALRDTLWRRKLCGAEEDTWFRVTLERWLMHGRGGENGLGGEDWERLRLAMDELYALTA</sequence>
<protein>
    <submittedName>
        <fullName evidence="1">Uncharacterized protein</fullName>
    </submittedName>
</protein>
<gene>
    <name evidence="1" type="ORF">CERZMDRAFT_92813</name>
</gene>
<dbReference type="Proteomes" id="UP000799539">
    <property type="component" value="Unassembled WGS sequence"/>
</dbReference>